<feature type="compositionally biased region" description="Gly residues" evidence="3">
    <location>
        <begin position="358"/>
        <end position="374"/>
    </location>
</feature>
<reference evidence="4 6" key="2">
    <citation type="submission" date="2018-03" db="EMBL/GenBank/DDBJ databases">
        <title>Genomic Encyclopedia of Archaeal and Bacterial Type Strains, Phase II (KMG-II): from individual species to whole genera.</title>
        <authorList>
            <person name="Goeker M."/>
        </authorList>
    </citation>
    <scope>NUCLEOTIDE SEQUENCE [LARGE SCALE GENOMIC DNA]</scope>
    <source>
        <strain evidence="4 6">DSM 25227</strain>
    </source>
</reference>
<dbReference type="Gene3D" id="2.150.10.10">
    <property type="entry name" value="Serralysin-like metalloprotease, C-terminal"/>
    <property type="match status" value="2"/>
</dbReference>
<dbReference type="PROSITE" id="PS00330">
    <property type="entry name" value="HEMOLYSIN_CALCIUM"/>
    <property type="match status" value="1"/>
</dbReference>
<dbReference type="InterPro" id="IPR050557">
    <property type="entry name" value="RTX_toxin/Mannuronan_C5-epim"/>
</dbReference>
<evidence type="ECO:0000313" key="5">
    <source>
        <dbReference type="EMBL" id="SSA41406.1"/>
    </source>
</evidence>
<protein>
    <submittedName>
        <fullName evidence="4">Hemolysin type calcium-binding protein</fullName>
    </submittedName>
    <submittedName>
        <fullName evidence="5">Hemolysin-type calcium-binding repeat-containing protein</fullName>
    </submittedName>
</protein>
<accession>A0A2Y9ABT2</accession>
<evidence type="ECO:0000256" key="3">
    <source>
        <dbReference type="SAM" id="MobiDB-lite"/>
    </source>
</evidence>
<evidence type="ECO:0000313" key="7">
    <source>
        <dbReference type="Proteomes" id="UP000251571"/>
    </source>
</evidence>
<proteinExistence type="predicted"/>
<keyword evidence="2" id="KW-0964">Secreted</keyword>
<dbReference type="InterPro" id="IPR018511">
    <property type="entry name" value="Hemolysin-typ_Ca-bd_CS"/>
</dbReference>
<dbReference type="RefSeq" id="WP_111785595.1">
    <property type="nucleotide sequence ID" value="NZ_QGDJ01000002.1"/>
</dbReference>
<dbReference type="GO" id="GO:0005509">
    <property type="term" value="F:calcium ion binding"/>
    <property type="evidence" value="ECO:0007669"/>
    <property type="project" value="InterPro"/>
</dbReference>
<feature type="compositionally biased region" description="Basic and acidic residues" evidence="3">
    <location>
        <begin position="332"/>
        <end position="352"/>
    </location>
</feature>
<reference evidence="5 7" key="1">
    <citation type="submission" date="2016-10" db="EMBL/GenBank/DDBJ databases">
        <authorList>
            <person name="Cai Z."/>
        </authorList>
    </citation>
    <scope>NUCLEOTIDE SEQUENCE [LARGE SCALE GENOMIC DNA]</scope>
    <source>
        <strain evidence="5 7">DSM 25227</strain>
    </source>
</reference>
<dbReference type="AlphaFoldDB" id="A0A2Y9ABT2"/>
<feature type="region of interest" description="Disordered" evidence="3">
    <location>
        <begin position="332"/>
        <end position="374"/>
    </location>
</feature>
<evidence type="ECO:0000256" key="1">
    <source>
        <dbReference type="ARBA" id="ARBA00004613"/>
    </source>
</evidence>
<evidence type="ECO:0000313" key="6">
    <source>
        <dbReference type="Proteomes" id="UP000245839"/>
    </source>
</evidence>
<dbReference type="EMBL" id="QGDJ01000002">
    <property type="protein sequence ID" value="PWJ20996.1"/>
    <property type="molecule type" value="Genomic_DNA"/>
</dbReference>
<dbReference type="GO" id="GO:0005576">
    <property type="term" value="C:extracellular region"/>
    <property type="evidence" value="ECO:0007669"/>
    <property type="project" value="UniProtKB-SubCell"/>
</dbReference>
<gene>
    <name evidence="4" type="ORF">BCF38_102243</name>
    <name evidence="5" type="ORF">SAMN05421539_102243</name>
</gene>
<evidence type="ECO:0000256" key="2">
    <source>
        <dbReference type="ARBA" id="ARBA00022525"/>
    </source>
</evidence>
<dbReference type="Proteomes" id="UP000245839">
    <property type="component" value="Unassembled WGS sequence"/>
</dbReference>
<comment type="subcellular location">
    <subcellularLocation>
        <location evidence="1">Secreted</location>
    </subcellularLocation>
</comment>
<keyword evidence="6" id="KW-1185">Reference proteome</keyword>
<evidence type="ECO:0000313" key="4">
    <source>
        <dbReference type="EMBL" id="PWJ20996.1"/>
    </source>
</evidence>
<dbReference type="Proteomes" id="UP000251571">
    <property type="component" value="Unassembled WGS sequence"/>
</dbReference>
<dbReference type="PANTHER" id="PTHR38340">
    <property type="entry name" value="S-LAYER PROTEIN"/>
    <property type="match status" value="1"/>
</dbReference>
<dbReference type="Pfam" id="PF00353">
    <property type="entry name" value="HemolysinCabind"/>
    <property type="match status" value="2"/>
</dbReference>
<dbReference type="SUPFAM" id="SSF51120">
    <property type="entry name" value="beta-Roll"/>
    <property type="match status" value="1"/>
</dbReference>
<dbReference type="OrthoDB" id="7861144at2"/>
<sequence length="480" mass="50949">MIDDVPGRPWHNYIRAFNAALREDDIDAFRATLHLALAGDQVVEDVDAGLLIDTNALGRSYNAMGQSTLGIHLIEAGLAWDVPKWVGGGRAALDVLLTPYAAGGLGLLEFETETAWFVGRTGRESASKGGTINKHLYATRTLLEAADLLAETAPGRAALYQRAGEAGFRKLALGDAGPKLADFFVREEDGDAFLDSWVYYSLIDANPERPYFLRDQGLNGHYHTYDMTLIHQISRLLDEGFDYEPFLEETVGGLTALSAMVQVWEAKLDTGGPLVDTPTPLGRFHGWHPEKGRPPTQEGLLWFERFRTETRIEGGAEADRLRGTNADEILMGREGDDLLRGGRGDDRMRGGDGDDLASGGGGADSLHGGSGDDTLVGGGGADDLIGGAGADVFAFVGGPADLVRDFKPGDRLAIDDRLLGGDAASEPRPLSADAFGTLVLYDAESGTLSLDPGGPDGAAPRLLATLSGAPAVTAADLLLF</sequence>
<dbReference type="EMBL" id="UETC01000002">
    <property type="protein sequence ID" value="SSA41406.1"/>
    <property type="molecule type" value="Genomic_DNA"/>
</dbReference>
<organism evidence="5 7">
    <name type="scientific">Jannaschia seohaensis</name>
    <dbReference type="NCBI Taxonomy" id="475081"/>
    <lineage>
        <taxon>Bacteria</taxon>
        <taxon>Pseudomonadati</taxon>
        <taxon>Pseudomonadota</taxon>
        <taxon>Alphaproteobacteria</taxon>
        <taxon>Rhodobacterales</taxon>
        <taxon>Roseobacteraceae</taxon>
        <taxon>Jannaschia</taxon>
    </lineage>
</organism>
<dbReference type="InterPro" id="IPR001343">
    <property type="entry name" value="Hemolysn_Ca-bd"/>
</dbReference>
<dbReference type="InterPro" id="IPR011049">
    <property type="entry name" value="Serralysin-like_metalloprot_C"/>
</dbReference>
<dbReference type="PRINTS" id="PR00313">
    <property type="entry name" value="CABNDNGRPT"/>
</dbReference>
<dbReference type="PANTHER" id="PTHR38340:SF1">
    <property type="entry name" value="S-LAYER PROTEIN"/>
    <property type="match status" value="1"/>
</dbReference>
<name>A0A2Y9ABT2_9RHOB</name>